<proteinExistence type="predicted"/>
<gene>
    <name evidence="1" type="ORF">BT96DRAFT_1092754</name>
</gene>
<feature type="non-terminal residue" evidence="1">
    <location>
        <position position="1"/>
    </location>
</feature>
<name>A0A6A4GHP2_9AGAR</name>
<dbReference type="PANTHER" id="PTHR35871">
    <property type="entry name" value="EXPRESSED PROTEIN"/>
    <property type="match status" value="1"/>
</dbReference>
<dbReference type="AlphaFoldDB" id="A0A6A4GHP2"/>
<dbReference type="GO" id="GO:0003676">
    <property type="term" value="F:nucleic acid binding"/>
    <property type="evidence" value="ECO:0007669"/>
    <property type="project" value="InterPro"/>
</dbReference>
<organism evidence="1 2">
    <name type="scientific">Gymnopus androsaceus JB14</name>
    <dbReference type="NCBI Taxonomy" id="1447944"/>
    <lineage>
        <taxon>Eukaryota</taxon>
        <taxon>Fungi</taxon>
        <taxon>Dikarya</taxon>
        <taxon>Basidiomycota</taxon>
        <taxon>Agaricomycotina</taxon>
        <taxon>Agaricomycetes</taxon>
        <taxon>Agaricomycetidae</taxon>
        <taxon>Agaricales</taxon>
        <taxon>Marasmiineae</taxon>
        <taxon>Omphalotaceae</taxon>
        <taxon>Gymnopus</taxon>
    </lineage>
</organism>
<evidence type="ECO:0000313" key="1">
    <source>
        <dbReference type="EMBL" id="KAE9385106.1"/>
    </source>
</evidence>
<accession>A0A6A4GHP2</accession>
<dbReference type="Proteomes" id="UP000799118">
    <property type="component" value="Unassembled WGS sequence"/>
</dbReference>
<evidence type="ECO:0008006" key="3">
    <source>
        <dbReference type="Google" id="ProtNLM"/>
    </source>
</evidence>
<dbReference type="OrthoDB" id="6511194at2759"/>
<sequence>KGPYYAKRLRLAANHLLKTGLILETKQGQGATHASFLNRLDVRENILKLARGQLRPAKLVRYVSKFLFPKLGVHSEISQSTAVNWLNKVGFKLRKVMKGVYVDGHEREDVVASRKKFIDIFEREIFPFHPPVLNIGGRTYCIICQDECCCHANDQCNCVWQEEGVQPLRDKSRGRIVHTSDFVLEASGYLKLTPEEISEQMKLPEEPHWVPHPPPLGTSYRIRSFEARRIIYPGANHDPWWDMKQLIAQVKDTIQIFDVKFPRDVAVFVFDCSSAHESFSEDALRAHKMNRGPAGAQPKMHDTVIPSGSFAGCVQKMVFPLDSAEVDAKGESLAGKPKGMERVLEERGLLETLKQKYNGKFVGVCKECKKSQEAKDKAAKEAKERRDEIEGSGIELGNDRHECDETSADLDRPANCCIRRVLELQEEFAKEKPLLQIITEEAGHKCFFLPKFHCELNPIELVWGQTKRTFREETDGLFAMAKKLVPKSLDSITITNIRRYFQHCYRYMDAYGKHGLNIRQAEYAVKKYTSHRRIPATIRMDPRILSM</sequence>
<dbReference type="EMBL" id="ML770029">
    <property type="protein sequence ID" value="KAE9385106.1"/>
    <property type="molecule type" value="Genomic_DNA"/>
</dbReference>
<keyword evidence="2" id="KW-1185">Reference proteome</keyword>
<dbReference type="InterPro" id="IPR036397">
    <property type="entry name" value="RNaseH_sf"/>
</dbReference>
<dbReference type="Gene3D" id="3.30.420.10">
    <property type="entry name" value="Ribonuclease H-like superfamily/Ribonuclease H"/>
    <property type="match status" value="1"/>
</dbReference>
<dbReference type="PANTHER" id="PTHR35871:SF1">
    <property type="entry name" value="CXC1-LIKE CYSTEINE CLUSTER ASSOCIATED WITH KDZ TRANSPOSASES DOMAIN-CONTAINING PROTEIN"/>
    <property type="match status" value="1"/>
</dbReference>
<protein>
    <recommendedName>
        <fullName evidence="3">Tc1-like transposase DDE domain-containing protein</fullName>
    </recommendedName>
</protein>
<evidence type="ECO:0000313" key="2">
    <source>
        <dbReference type="Proteomes" id="UP000799118"/>
    </source>
</evidence>
<reference evidence="1" key="1">
    <citation type="journal article" date="2019" name="Environ. Microbiol.">
        <title>Fungal ecological strategies reflected in gene transcription - a case study of two litter decomposers.</title>
        <authorList>
            <person name="Barbi F."/>
            <person name="Kohler A."/>
            <person name="Barry K."/>
            <person name="Baskaran P."/>
            <person name="Daum C."/>
            <person name="Fauchery L."/>
            <person name="Ihrmark K."/>
            <person name="Kuo A."/>
            <person name="LaButti K."/>
            <person name="Lipzen A."/>
            <person name="Morin E."/>
            <person name="Grigoriev I.V."/>
            <person name="Henrissat B."/>
            <person name="Lindahl B."/>
            <person name="Martin F."/>
        </authorList>
    </citation>
    <scope>NUCLEOTIDE SEQUENCE</scope>
    <source>
        <strain evidence="1">JB14</strain>
    </source>
</reference>